<evidence type="ECO:0000313" key="4">
    <source>
        <dbReference type="Proteomes" id="UP000315003"/>
    </source>
</evidence>
<reference evidence="3 4" key="1">
    <citation type="submission" date="2019-02" db="EMBL/GenBank/DDBJ databases">
        <title>Deep-cultivation of Planctomycetes and their phenomic and genomic characterization uncovers novel biology.</title>
        <authorList>
            <person name="Wiegand S."/>
            <person name="Jogler M."/>
            <person name="Boedeker C."/>
            <person name="Pinto D."/>
            <person name="Vollmers J."/>
            <person name="Rivas-Marin E."/>
            <person name="Kohn T."/>
            <person name="Peeters S.H."/>
            <person name="Heuer A."/>
            <person name="Rast P."/>
            <person name="Oberbeckmann S."/>
            <person name="Bunk B."/>
            <person name="Jeske O."/>
            <person name="Meyerdierks A."/>
            <person name="Storesund J.E."/>
            <person name="Kallscheuer N."/>
            <person name="Luecker S."/>
            <person name="Lage O.M."/>
            <person name="Pohl T."/>
            <person name="Merkel B.J."/>
            <person name="Hornburger P."/>
            <person name="Mueller R.-W."/>
            <person name="Bruemmer F."/>
            <person name="Labrenz M."/>
            <person name="Spormann A.M."/>
            <person name="Op den Camp H."/>
            <person name="Overmann J."/>
            <person name="Amann R."/>
            <person name="Jetten M.S.M."/>
            <person name="Mascher T."/>
            <person name="Medema M.H."/>
            <person name="Devos D.P."/>
            <person name="Kaster A.-K."/>
            <person name="Ovreas L."/>
            <person name="Rohde M."/>
            <person name="Galperin M.Y."/>
            <person name="Jogler C."/>
        </authorList>
    </citation>
    <scope>NUCLEOTIDE SEQUENCE [LARGE SCALE GENOMIC DNA]</scope>
    <source>
        <strain evidence="3 4">SV_7m_r</strain>
    </source>
</reference>
<dbReference type="InterPro" id="IPR013424">
    <property type="entry name" value="Ice-binding_C"/>
</dbReference>
<evidence type="ECO:0000259" key="2">
    <source>
        <dbReference type="Pfam" id="PF07589"/>
    </source>
</evidence>
<name>A0A517T242_9BACT</name>
<dbReference type="Proteomes" id="UP000315003">
    <property type="component" value="Chromosome"/>
</dbReference>
<feature type="signal peptide" evidence="1">
    <location>
        <begin position="1"/>
        <end position="27"/>
    </location>
</feature>
<feature type="chain" id="PRO_5021730634" evidence="1">
    <location>
        <begin position="28"/>
        <end position="213"/>
    </location>
</feature>
<organism evidence="3 4">
    <name type="scientific">Stieleria bergensis</name>
    <dbReference type="NCBI Taxonomy" id="2528025"/>
    <lineage>
        <taxon>Bacteria</taxon>
        <taxon>Pseudomonadati</taxon>
        <taxon>Planctomycetota</taxon>
        <taxon>Planctomycetia</taxon>
        <taxon>Pirellulales</taxon>
        <taxon>Pirellulaceae</taxon>
        <taxon>Stieleria</taxon>
    </lineage>
</organism>
<evidence type="ECO:0000256" key="1">
    <source>
        <dbReference type="SAM" id="SignalP"/>
    </source>
</evidence>
<evidence type="ECO:0000313" key="3">
    <source>
        <dbReference type="EMBL" id="QDT62450.1"/>
    </source>
</evidence>
<proteinExistence type="predicted"/>
<gene>
    <name evidence="3" type="ORF">SV7mr_49980</name>
</gene>
<keyword evidence="4" id="KW-1185">Reference proteome</keyword>
<feature type="domain" description="Ice-binding protein C-terminal" evidence="2">
    <location>
        <begin position="182"/>
        <end position="206"/>
    </location>
</feature>
<dbReference type="NCBIfam" id="TIGR02595">
    <property type="entry name" value="PEP_CTERM"/>
    <property type="match status" value="1"/>
</dbReference>
<sequence length="213" mass="22250" precursor="true">MNMKIFSKASFTSLAIALLFLSQRAEAGIIVDIVEASDGNSVTVNASGTLTFAAFSTNFGSGVGQGLRAQGSSGVMQYTPQGNEYAQSSSFGIADFSNWTGDINPVVATLTNITGESGFGWRFTSSGILYIHKDYVSGAQYDSSATVNITSSSVTNGSFATYTMTGGDTVRFQYSVASSSSAVPEPSTAIAMGLLGILGFAGNRRRRRQESVA</sequence>
<accession>A0A517T242</accession>
<dbReference type="EMBL" id="CP036272">
    <property type="protein sequence ID" value="QDT62450.1"/>
    <property type="molecule type" value="Genomic_DNA"/>
</dbReference>
<protein>
    <submittedName>
        <fullName evidence="3">PEP-CTERM motif protein</fullName>
    </submittedName>
</protein>
<dbReference type="RefSeq" id="WP_145277233.1">
    <property type="nucleotide sequence ID" value="NZ_CP036272.1"/>
</dbReference>
<dbReference type="AlphaFoldDB" id="A0A517T242"/>
<dbReference type="Pfam" id="PF07589">
    <property type="entry name" value="PEP-CTERM"/>
    <property type="match status" value="1"/>
</dbReference>
<keyword evidence="1" id="KW-0732">Signal</keyword>